<keyword evidence="1" id="KW-1133">Transmembrane helix</keyword>
<gene>
    <name evidence="2" type="ORF">FGF66_10155</name>
</gene>
<reference evidence="2 3" key="1">
    <citation type="submission" date="2019-05" db="EMBL/GenBank/DDBJ databases">
        <title>Draft Whole-Genome sequence of the green sulfur bacterium Chlorobaculum thiosulfatiphilum DSM 249.</title>
        <authorList>
            <person name="Meyer T.E."/>
            <person name="Kyndt J.A."/>
        </authorList>
    </citation>
    <scope>NUCLEOTIDE SEQUENCE [LARGE SCALE GENOMIC DNA]</scope>
    <source>
        <strain evidence="2 3">DSM 249</strain>
    </source>
</reference>
<dbReference type="RefSeq" id="WP_139457531.1">
    <property type="nucleotide sequence ID" value="NZ_VDCH01000025.1"/>
</dbReference>
<comment type="caution">
    <text evidence="2">The sequence shown here is derived from an EMBL/GenBank/DDBJ whole genome shotgun (WGS) entry which is preliminary data.</text>
</comment>
<feature type="transmembrane region" description="Helical" evidence="1">
    <location>
        <begin position="67"/>
        <end position="86"/>
    </location>
</feature>
<dbReference type="Proteomes" id="UP000308271">
    <property type="component" value="Unassembled WGS sequence"/>
</dbReference>
<evidence type="ECO:0000313" key="2">
    <source>
        <dbReference type="EMBL" id="TNJ38194.1"/>
    </source>
</evidence>
<keyword evidence="1" id="KW-0812">Transmembrane</keyword>
<feature type="transmembrane region" description="Helical" evidence="1">
    <location>
        <begin position="93"/>
        <end position="115"/>
    </location>
</feature>
<evidence type="ECO:0000256" key="1">
    <source>
        <dbReference type="SAM" id="Phobius"/>
    </source>
</evidence>
<feature type="transmembrane region" description="Helical" evidence="1">
    <location>
        <begin position="6"/>
        <end position="26"/>
    </location>
</feature>
<dbReference type="EMBL" id="VDCH01000025">
    <property type="protein sequence ID" value="TNJ38194.1"/>
    <property type="molecule type" value="Genomic_DNA"/>
</dbReference>
<protein>
    <submittedName>
        <fullName evidence="2">Uncharacterized protein</fullName>
    </submittedName>
</protein>
<keyword evidence="1" id="KW-0472">Membrane</keyword>
<name>A0A5C4S470_CHLTI</name>
<accession>A0A5C4S470</accession>
<feature type="transmembrane region" description="Helical" evidence="1">
    <location>
        <begin position="35"/>
        <end position="55"/>
    </location>
</feature>
<dbReference type="AlphaFoldDB" id="A0A5C4S470"/>
<evidence type="ECO:0000313" key="3">
    <source>
        <dbReference type="Proteomes" id="UP000308271"/>
    </source>
</evidence>
<organism evidence="2 3">
    <name type="scientific">Chlorobaculum thiosulfatiphilum</name>
    <name type="common">Chlorobium limicola f.sp. thiosulfatophilum</name>
    <dbReference type="NCBI Taxonomy" id="115852"/>
    <lineage>
        <taxon>Bacteria</taxon>
        <taxon>Pseudomonadati</taxon>
        <taxon>Chlorobiota</taxon>
        <taxon>Chlorobiia</taxon>
        <taxon>Chlorobiales</taxon>
        <taxon>Chlorobiaceae</taxon>
        <taxon>Chlorobaculum</taxon>
    </lineage>
</organism>
<proteinExistence type="predicted"/>
<keyword evidence="3" id="KW-1185">Reference proteome</keyword>
<dbReference type="OrthoDB" id="597769at2"/>
<sequence length="220" mass="23729">MKQSWLWVLLPLGVVLTVFGLFLALFSGRFIDGNLLFAPFALFALSLAAVSYAAVRVFRLGWNLSTIVSASVALFAFLAAVTGLVLELQGMRVGALVTSVLTVTGLGVLFVSNGMDEVSVARRKKGELSAGPTEWADRIEAIGRRCMKPELRTKVLRLGGETRFLTAGSGQADNMMVNQSIARAIDELSEAVKLGNESAALSMLPPIRSLFAQRENQLRP</sequence>